<keyword evidence="9 12" id="KW-0234">DNA repair</keyword>
<dbReference type="Pfam" id="PF02151">
    <property type="entry name" value="UVR"/>
    <property type="match status" value="1"/>
</dbReference>
<evidence type="ECO:0000256" key="10">
    <source>
        <dbReference type="ARBA" id="ARBA00026033"/>
    </source>
</evidence>
<dbReference type="PANTHER" id="PTHR24029:SF0">
    <property type="entry name" value="UVRABC SYSTEM PROTEIN B"/>
    <property type="match status" value="1"/>
</dbReference>
<dbReference type="InterPro" id="IPR036876">
    <property type="entry name" value="UVR_dom_sf"/>
</dbReference>
<evidence type="ECO:0000256" key="7">
    <source>
        <dbReference type="ARBA" id="ARBA00022840"/>
    </source>
</evidence>
<organism evidence="18 19">
    <name type="scientific">Candidatus Taylorbacteria bacterium RIFCSPHIGHO2_02_FULL_46_13</name>
    <dbReference type="NCBI Taxonomy" id="1802312"/>
    <lineage>
        <taxon>Bacteria</taxon>
        <taxon>Candidatus Tayloriibacteriota</taxon>
    </lineage>
</organism>
<dbReference type="GO" id="GO:0003677">
    <property type="term" value="F:DNA binding"/>
    <property type="evidence" value="ECO:0007669"/>
    <property type="project" value="UniProtKB-UniRule"/>
</dbReference>
<evidence type="ECO:0000256" key="13">
    <source>
        <dbReference type="RuleBase" id="RU003587"/>
    </source>
</evidence>
<feature type="binding site" evidence="12">
    <location>
        <begin position="40"/>
        <end position="47"/>
    </location>
    <ligand>
        <name>ATP</name>
        <dbReference type="ChEBI" id="CHEBI:30616"/>
    </ligand>
</feature>
<accession>A0A1G2MUA0</accession>
<dbReference type="Pfam" id="PF04851">
    <property type="entry name" value="ResIII"/>
    <property type="match status" value="1"/>
</dbReference>
<comment type="subcellular location">
    <subcellularLocation>
        <location evidence="1 12 13">Cytoplasm</location>
    </subcellularLocation>
</comment>
<feature type="domain" description="Helicase C-terminal" evidence="17">
    <location>
        <begin position="467"/>
        <end position="629"/>
    </location>
</feature>
<dbReference type="CDD" id="cd17916">
    <property type="entry name" value="DEXHc_UvrB"/>
    <property type="match status" value="1"/>
</dbReference>
<feature type="short sequence motif" description="Beta-hairpin" evidence="12">
    <location>
        <begin position="93"/>
        <end position="116"/>
    </location>
</feature>
<keyword evidence="5 12" id="KW-0227">DNA damage</keyword>
<gene>
    <name evidence="12" type="primary">uvrB</name>
    <name evidence="18" type="ORF">A3C06_03435</name>
</gene>
<feature type="domain" description="UVR" evidence="15">
    <location>
        <begin position="660"/>
        <end position="695"/>
    </location>
</feature>
<dbReference type="SUPFAM" id="SSF46600">
    <property type="entry name" value="C-terminal UvrC-binding domain of UvrB"/>
    <property type="match status" value="1"/>
</dbReference>
<evidence type="ECO:0000313" key="18">
    <source>
        <dbReference type="EMBL" id="OHA27468.1"/>
    </source>
</evidence>
<evidence type="ECO:0000256" key="12">
    <source>
        <dbReference type="HAMAP-Rule" id="MF_00204"/>
    </source>
</evidence>
<comment type="domain">
    <text evidence="12">The beta-hairpin motif is involved in DNA binding.</text>
</comment>
<dbReference type="InterPro" id="IPR006935">
    <property type="entry name" value="Helicase/UvrB_N"/>
</dbReference>
<evidence type="ECO:0000256" key="1">
    <source>
        <dbReference type="ARBA" id="ARBA00004496"/>
    </source>
</evidence>
<dbReference type="InterPro" id="IPR001943">
    <property type="entry name" value="UVR_dom"/>
</dbReference>
<name>A0A1G2MUA0_9BACT</name>
<dbReference type="GO" id="GO:0005524">
    <property type="term" value="F:ATP binding"/>
    <property type="evidence" value="ECO:0007669"/>
    <property type="project" value="UniProtKB-UniRule"/>
</dbReference>
<evidence type="ECO:0000256" key="2">
    <source>
        <dbReference type="ARBA" id="ARBA00008533"/>
    </source>
</evidence>
<dbReference type="STRING" id="1802312.A3C06_03435"/>
<sequence>MSKKLFQLKSEFKPAGDQPKAISALQKGLKDGMRYQTLLGVTGSGKTFTVANVIAGQDKPVLVIAHNKTLAAQLVQEYREFFPENSVHYFVSYYDYYQPEAYMPITDTYIEKEAMINDEIDRLRHATTQALLTRRDVIVVATVSCIYSLGSPQEYEEVHIRLEKGKKITRGELVRLLVGIYYERTNADLEPGLFRAVGNALEIMPVNERLLIRMEFEGDNIGSIDLYDPVSRVHIKSVDDVFLFPAKHFVAGESQQKAALKSIKAELFLQLKKLDKEGKILEAERLKRRTSYDLAMIREIGYCNGIENYSRHFSGKNVGDPPDSLLSYFPHLSDGSPDFLTVIDESHVTTSQIGGMYAGDASRKKTLVEHGFRLPSAFDNRPLKFEEFTERIGKVMFTSATPASYEREVSGQIVEQVIRPTGLIDPHITIKPVSPATISHRDENNKKKRADNKEIEAGKPKGAYPGQIKDFMEEASKTIKLGERVIATTLTKKMAEDLSVYLKEAGYKAEYLHSEIKTIERIKILTDFRKGTFDCLVGVNLLREGLDLPELSLIGILDADKEGFLRSETSLIQTMGRAARNVNGRVIIYADHITGSVERAVAETERRRNIQLAYNKEHGITPVTISKRIKDITEGMESEHAKAVNVLLDVDRKLYEANPKKLMKEKERQMNEAVKTLDFETAAILRDEIKILQRKTDVKESKDGSSKRDSRGRQKRA</sequence>
<feature type="region of interest" description="Disordered" evidence="14">
    <location>
        <begin position="695"/>
        <end position="717"/>
    </location>
</feature>
<dbReference type="InterPro" id="IPR014001">
    <property type="entry name" value="Helicase_ATP-bd"/>
</dbReference>
<keyword evidence="7 12" id="KW-0067">ATP-binding</keyword>
<evidence type="ECO:0000256" key="14">
    <source>
        <dbReference type="SAM" id="MobiDB-lite"/>
    </source>
</evidence>
<keyword evidence="12 13" id="KW-0742">SOS response</keyword>
<keyword evidence="6 12" id="KW-0228">DNA excision</keyword>
<dbReference type="PROSITE" id="PS51194">
    <property type="entry name" value="HELICASE_CTER"/>
    <property type="match status" value="1"/>
</dbReference>
<dbReference type="EMBL" id="MHRQ01000001">
    <property type="protein sequence ID" value="OHA27468.1"/>
    <property type="molecule type" value="Genomic_DNA"/>
</dbReference>
<dbReference type="PROSITE" id="PS51192">
    <property type="entry name" value="HELICASE_ATP_BIND_1"/>
    <property type="match status" value="1"/>
</dbReference>
<dbReference type="InterPro" id="IPR027417">
    <property type="entry name" value="P-loop_NTPase"/>
</dbReference>
<dbReference type="GO" id="GO:0009380">
    <property type="term" value="C:excinuclease repair complex"/>
    <property type="evidence" value="ECO:0007669"/>
    <property type="project" value="InterPro"/>
</dbReference>
<evidence type="ECO:0000256" key="4">
    <source>
        <dbReference type="ARBA" id="ARBA00022741"/>
    </source>
</evidence>
<evidence type="ECO:0000256" key="5">
    <source>
        <dbReference type="ARBA" id="ARBA00022763"/>
    </source>
</evidence>
<evidence type="ECO:0000256" key="9">
    <source>
        <dbReference type="ARBA" id="ARBA00023204"/>
    </source>
</evidence>
<comment type="similarity">
    <text evidence="2 12 13">Belongs to the UvrB family.</text>
</comment>
<evidence type="ECO:0000259" key="15">
    <source>
        <dbReference type="PROSITE" id="PS50151"/>
    </source>
</evidence>
<dbReference type="GO" id="GO:0005737">
    <property type="term" value="C:cytoplasm"/>
    <property type="evidence" value="ECO:0007669"/>
    <property type="project" value="UniProtKB-SubCell"/>
</dbReference>
<dbReference type="PROSITE" id="PS50151">
    <property type="entry name" value="UVR"/>
    <property type="match status" value="1"/>
</dbReference>
<dbReference type="InterPro" id="IPR001650">
    <property type="entry name" value="Helicase_C-like"/>
</dbReference>
<evidence type="ECO:0000256" key="11">
    <source>
        <dbReference type="ARBA" id="ARBA00029504"/>
    </source>
</evidence>
<feature type="compositionally biased region" description="Basic and acidic residues" evidence="14">
    <location>
        <begin position="439"/>
        <end position="459"/>
    </location>
</feature>
<dbReference type="PANTHER" id="PTHR24029">
    <property type="entry name" value="UVRABC SYSTEM PROTEIN B"/>
    <property type="match status" value="1"/>
</dbReference>
<dbReference type="HAMAP" id="MF_00204">
    <property type="entry name" value="UvrB"/>
    <property type="match status" value="1"/>
</dbReference>
<keyword evidence="3 12" id="KW-0963">Cytoplasm</keyword>
<comment type="function">
    <text evidence="12">The UvrABC repair system catalyzes the recognition and processing of DNA lesions. A damage recognition complex composed of 2 UvrA and 2 UvrB subunits scans DNA for abnormalities. Upon binding of the UvrA(2)B(2) complex to a putative damaged site, the DNA wraps around one UvrB monomer. DNA wrap is dependent on ATP binding by UvrB and probably causes local melting of the DNA helix, facilitating insertion of UvrB beta-hairpin between the DNA strands. Then UvrB probes one DNA strand for the presence of a lesion. If a lesion is found the UvrA subunits dissociate and the UvrB-DNA preincision complex is formed. This complex is subsequently bound by UvrC and the second UvrB is released. If no lesion is found, the DNA wraps around the other UvrB subunit that will check the other stand for damage.</text>
</comment>
<dbReference type="Gene3D" id="4.10.860.10">
    <property type="entry name" value="UVR domain"/>
    <property type="match status" value="1"/>
</dbReference>
<protein>
    <recommendedName>
        <fullName evidence="11 12">UvrABC system protein B</fullName>
        <shortName evidence="12">Protein UvrB</shortName>
    </recommendedName>
    <alternativeName>
        <fullName evidence="12">Excinuclease ABC subunit B</fullName>
    </alternativeName>
</protein>
<dbReference type="Pfam" id="PF17757">
    <property type="entry name" value="UvrB_inter"/>
    <property type="match status" value="1"/>
</dbReference>
<dbReference type="SUPFAM" id="SSF52540">
    <property type="entry name" value="P-loop containing nucleoside triphosphate hydrolases"/>
    <property type="match status" value="2"/>
</dbReference>
<dbReference type="Gene3D" id="3.40.50.300">
    <property type="entry name" value="P-loop containing nucleotide triphosphate hydrolases"/>
    <property type="match status" value="3"/>
</dbReference>
<proteinExistence type="inferred from homology"/>
<evidence type="ECO:0000256" key="8">
    <source>
        <dbReference type="ARBA" id="ARBA00022881"/>
    </source>
</evidence>
<comment type="subunit">
    <text evidence="10 12 13">Forms a heterotetramer with UvrA during the search for lesions. Interacts with UvrC in an incision complex.</text>
</comment>
<dbReference type="GO" id="GO:0009432">
    <property type="term" value="P:SOS response"/>
    <property type="evidence" value="ECO:0007669"/>
    <property type="project" value="UniProtKB-UniRule"/>
</dbReference>
<dbReference type="SMART" id="SM00487">
    <property type="entry name" value="DEXDc"/>
    <property type="match status" value="1"/>
</dbReference>
<dbReference type="AlphaFoldDB" id="A0A1G2MUA0"/>
<dbReference type="GO" id="GO:0006289">
    <property type="term" value="P:nucleotide-excision repair"/>
    <property type="evidence" value="ECO:0007669"/>
    <property type="project" value="UniProtKB-UniRule"/>
</dbReference>
<evidence type="ECO:0000259" key="17">
    <source>
        <dbReference type="PROSITE" id="PS51194"/>
    </source>
</evidence>
<keyword evidence="4 12" id="KW-0547">Nucleotide-binding</keyword>
<dbReference type="GO" id="GO:0016887">
    <property type="term" value="F:ATP hydrolysis activity"/>
    <property type="evidence" value="ECO:0007669"/>
    <property type="project" value="InterPro"/>
</dbReference>
<dbReference type="GO" id="GO:0009381">
    <property type="term" value="F:excinuclease ABC activity"/>
    <property type="evidence" value="ECO:0007669"/>
    <property type="project" value="UniProtKB-UniRule"/>
</dbReference>
<dbReference type="InterPro" id="IPR004807">
    <property type="entry name" value="UvrB"/>
</dbReference>
<dbReference type="Proteomes" id="UP000177565">
    <property type="component" value="Unassembled WGS sequence"/>
</dbReference>
<reference evidence="18 19" key="1">
    <citation type="journal article" date="2016" name="Nat. Commun.">
        <title>Thousands of microbial genomes shed light on interconnected biogeochemical processes in an aquifer system.</title>
        <authorList>
            <person name="Anantharaman K."/>
            <person name="Brown C.T."/>
            <person name="Hug L.A."/>
            <person name="Sharon I."/>
            <person name="Castelle C.J."/>
            <person name="Probst A.J."/>
            <person name="Thomas B.C."/>
            <person name="Singh A."/>
            <person name="Wilkins M.J."/>
            <person name="Karaoz U."/>
            <person name="Brodie E.L."/>
            <person name="Williams K.H."/>
            <person name="Hubbard S.S."/>
            <person name="Banfield J.F."/>
        </authorList>
    </citation>
    <scope>NUCLEOTIDE SEQUENCE [LARGE SCALE GENOMIC DNA]</scope>
</reference>
<feature type="region of interest" description="Disordered" evidence="14">
    <location>
        <begin position="437"/>
        <end position="459"/>
    </location>
</feature>
<dbReference type="Pfam" id="PF12344">
    <property type="entry name" value="UvrB"/>
    <property type="match status" value="1"/>
</dbReference>
<evidence type="ECO:0000313" key="19">
    <source>
        <dbReference type="Proteomes" id="UP000177565"/>
    </source>
</evidence>
<comment type="caution">
    <text evidence="18">The sequence shown here is derived from an EMBL/GenBank/DDBJ whole genome shotgun (WGS) entry which is preliminary data.</text>
</comment>
<evidence type="ECO:0000256" key="3">
    <source>
        <dbReference type="ARBA" id="ARBA00022490"/>
    </source>
</evidence>
<keyword evidence="8 12" id="KW-0267">Excision nuclease</keyword>
<dbReference type="SMART" id="SM00490">
    <property type="entry name" value="HELICc"/>
    <property type="match status" value="1"/>
</dbReference>
<dbReference type="InterPro" id="IPR024759">
    <property type="entry name" value="UvrB_YAD/RRR_dom"/>
</dbReference>
<dbReference type="InterPro" id="IPR041471">
    <property type="entry name" value="UvrB_inter"/>
</dbReference>
<dbReference type="Pfam" id="PF00271">
    <property type="entry name" value="Helicase_C"/>
    <property type="match status" value="1"/>
</dbReference>
<evidence type="ECO:0000259" key="16">
    <source>
        <dbReference type="PROSITE" id="PS51192"/>
    </source>
</evidence>
<evidence type="ECO:0000256" key="6">
    <source>
        <dbReference type="ARBA" id="ARBA00022769"/>
    </source>
</evidence>
<feature type="domain" description="Helicase ATP-binding" evidence="16">
    <location>
        <begin position="27"/>
        <end position="177"/>
    </location>
</feature>